<evidence type="ECO:0000313" key="20">
    <source>
        <dbReference type="Proteomes" id="UP000184520"/>
    </source>
</evidence>
<keyword evidence="13 16" id="KW-0830">Ubiquinone</keyword>
<dbReference type="InterPro" id="IPR007329">
    <property type="entry name" value="FMN-bd"/>
</dbReference>
<dbReference type="Pfam" id="PF04205">
    <property type="entry name" value="FMN_bind"/>
    <property type="match status" value="1"/>
</dbReference>
<evidence type="ECO:0000313" key="19">
    <source>
        <dbReference type="EMBL" id="SHH29310.1"/>
    </source>
</evidence>
<accession>A0A1M5RSZ7</accession>
<evidence type="ECO:0000259" key="18">
    <source>
        <dbReference type="SMART" id="SM00900"/>
    </source>
</evidence>
<dbReference type="PANTHER" id="PTHR37838:SF1">
    <property type="entry name" value="NA(+)-TRANSLOCATING NADH-QUINONE REDUCTASE SUBUNIT C"/>
    <property type="match status" value="1"/>
</dbReference>
<comment type="subcellular location">
    <subcellularLocation>
        <location evidence="16">Cell membrane</location>
        <topology evidence="16">Single-pass membrane protein</topology>
    </subcellularLocation>
</comment>
<keyword evidence="14 16" id="KW-0472">Membrane</keyword>
<evidence type="ECO:0000256" key="12">
    <source>
        <dbReference type="ARBA" id="ARBA00023065"/>
    </source>
</evidence>
<name>A0A1M5RSZ7_9ALTE</name>
<evidence type="ECO:0000256" key="4">
    <source>
        <dbReference type="ARBA" id="ARBA00022553"/>
    </source>
</evidence>
<keyword evidence="3" id="KW-0997">Cell inner membrane</keyword>
<dbReference type="HAMAP" id="MF_00427">
    <property type="entry name" value="NqrC"/>
    <property type="match status" value="1"/>
</dbReference>
<proteinExistence type="inferred from homology"/>
<dbReference type="PIRSF" id="PIRSF009437">
    <property type="entry name" value="NQR-1_subunit_C"/>
    <property type="match status" value="1"/>
</dbReference>
<sequence length="254" mass="27505">MSANKESFGKTVGVVLAVCLVCSIIVSGAAVGLRDIQQSNAAKDKMSNILHAAGLLEQAKGNIEGTYNEFVEARYVDLDTGEFVEAPSANYDMYKAAKEADTSVKVENSNVGFQRRAKVASVYLVYESAAKETVSRVILPVHGSGLWDLMYGFLALDADGETVRELIYYQQKETPGLGGEVQNPAWQAKWDGKQLYKNGDVALEVKKAAGEENPYAVDALSGATLTSNGVNNTVQYWVGDNGFGPFLKKQAWRS</sequence>
<evidence type="ECO:0000256" key="10">
    <source>
        <dbReference type="ARBA" id="ARBA00023027"/>
    </source>
</evidence>
<keyword evidence="11 16" id="KW-0915">Sodium</keyword>
<evidence type="ECO:0000256" key="16">
    <source>
        <dbReference type="HAMAP-Rule" id="MF_00427"/>
    </source>
</evidence>
<comment type="similarity">
    <text evidence="16 17">Belongs to the NqrC family.</text>
</comment>
<dbReference type="GO" id="GO:0016655">
    <property type="term" value="F:oxidoreductase activity, acting on NAD(P)H, quinone or similar compound as acceptor"/>
    <property type="evidence" value="ECO:0007669"/>
    <property type="project" value="UniProtKB-UniRule"/>
</dbReference>
<keyword evidence="15 16" id="KW-0739">Sodium transport</keyword>
<feature type="modified residue" description="FMN phosphoryl threonine" evidence="16">
    <location>
        <position position="224"/>
    </location>
</feature>
<dbReference type="NCBIfam" id="TIGR01938">
    <property type="entry name" value="nqrC"/>
    <property type="match status" value="1"/>
</dbReference>
<dbReference type="EC" id="7.2.1.1" evidence="16 17"/>
<dbReference type="AlphaFoldDB" id="A0A1M5RSZ7"/>
<evidence type="ECO:0000256" key="6">
    <source>
        <dbReference type="ARBA" id="ARBA00022643"/>
    </source>
</evidence>
<comment type="catalytic activity">
    <reaction evidence="16 17">
        <text>a ubiquinone + n Na(+)(in) + NADH + H(+) = a ubiquinol + n Na(+)(out) + NAD(+)</text>
        <dbReference type="Rhea" id="RHEA:47748"/>
        <dbReference type="Rhea" id="RHEA-COMP:9565"/>
        <dbReference type="Rhea" id="RHEA-COMP:9566"/>
        <dbReference type="ChEBI" id="CHEBI:15378"/>
        <dbReference type="ChEBI" id="CHEBI:16389"/>
        <dbReference type="ChEBI" id="CHEBI:17976"/>
        <dbReference type="ChEBI" id="CHEBI:29101"/>
        <dbReference type="ChEBI" id="CHEBI:57540"/>
        <dbReference type="ChEBI" id="CHEBI:57945"/>
        <dbReference type="EC" id="7.2.1.1"/>
    </reaction>
</comment>
<evidence type="ECO:0000256" key="2">
    <source>
        <dbReference type="ARBA" id="ARBA00022475"/>
    </source>
</evidence>
<keyword evidence="10 16" id="KW-0520">NAD</keyword>
<comment type="subunit">
    <text evidence="16 17">Composed of six subunits; NqrA, NqrB, NqrC, NqrD, NqrE and NqrF.</text>
</comment>
<dbReference type="GO" id="GO:0010181">
    <property type="term" value="F:FMN binding"/>
    <property type="evidence" value="ECO:0007669"/>
    <property type="project" value="UniProtKB-UniRule"/>
</dbReference>
<dbReference type="Proteomes" id="UP000184520">
    <property type="component" value="Unassembled WGS sequence"/>
</dbReference>
<evidence type="ECO:0000256" key="5">
    <source>
        <dbReference type="ARBA" id="ARBA00022630"/>
    </source>
</evidence>
<keyword evidence="1 16" id="KW-0813">Transport</keyword>
<dbReference type="RefSeq" id="WP_073325158.1">
    <property type="nucleotide sequence ID" value="NZ_FQWD01000008.1"/>
</dbReference>
<reference evidence="20" key="1">
    <citation type="submission" date="2016-11" db="EMBL/GenBank/DDBJ databases">
        <authorList>
            <person name="Varghese N."/>
            <person name="Submissions S."/>
        </authorList>
    </citation>
    <scope>NUCLEOTIDE SEQUENCE [LARGE SCALE GENOMIC DNA]</scope>
    <source>
        <strain evidence="20">CGMCC 1.8995</strain>
    </source>
</reference>
<gene>
    <name evidence="16" type="primary">nqrC</name>
    <name evidence="19" type="ORF">SAMN05216361_4222</name>
</gene>
<keyword evidence="2 16" id="KW-1003">Cell membrane</keyword>
<keyword evidence="7 16" id="KW-0812">Transmembrane</keyword>
<dbReference type="OrthoDB" id="9786835at2"/>
<organism evidence="19 20">
    <name type="scientific">Marisediminitalea aggregata</name>
    <dbReference type="NCBI Taxonomy" id="634436"/>
    <lineage>
        <taxon>Bacteria</taxon>
        <taxon>Pseudomonadati</taxon>
        <taxon>Pseudomonadota</taxon>
        <taxon>Gammaproteobacteria</taxon>
        <taxon>Alteromonadales</taxon>
        <taxon>Alteromonadaceae</taxon>
        <taxon>Marisediminitalea</taxon>
    </lineage>
</organism>
<comment type="cofactor">
    <cofactor evidence="16 17">
        <name>FMN</name>
        <dbReference type="ChEBI" id="CHEBI:58210"/>
    </cofactor>
</comment>
<keyword evidence="6 16" id="KW-0288">FMN</keyword>
<evidence type="ECO:0000256" key="14">
    <source>
        <dbReference type="ARBA" id="ARBA00023136"/>
    </source>
</evidence>
<keyword evidence="12 16" id="KW-0406">Ion transport</keyword>
<dbReference type="PANTHER" id="PTHR37838">
    <property type="entry name" value="NA(+)-TRANSLOCATING NADH-QUINONE REDUCTASE SUBUNIT C"/>
    <property type="match status" value="1"/>
</dbReference>
<dbReference type="SMART" id="SM00900">
    <property type="entry name" value="FMN_bind"/>
    <property type="match status" value="1"/>
</dbReference>
<feature type="domain" description="FMN-binding" evidence="18">
    <location>
        <begin position="145"/>
        <end position="241"/>
    </location>
</feature>
<evidence type="ECO:0000256" key="9">
    <source>
        <dbReference type="ARBA" id="ARBA00022989"/>
    </source>
</evidence>
<comment type="caution">
    <text evidence="16">Lacks conserved residue(s) required for the propagation of feature annotation.</text>
</comment>
<evidence type="ECO:0000256" key="7">
    <source>
        <dbReference type="ARBA" id="ARBA00022692"/>
    </source>
</evidence>
<evidence type="ECO:0000256" key="3">
    <source>
        <dbReference type="ARBA" id="ARBA00022519"/>
    </source>
</evidence>
<protein>
    <recommendedName>
        <fullName evidence="16 17">Na(+)-translocating NADH-quinone reductase subunit C</fullName>
        <shortName evidence="16 17">Na(+)-NQR subunit C</shortName>
        <shortName evidence="16 17">Na(+)-translocating NQR subunit C</shortName>
        <ecNumber evidence="16 17">7.2.1.1</ecNumber>
    </recommendedName>
    <alternativeName>
        <fullName evidence="16 17">NQR complex subunit C</fullName>
    </alternativeName>
    <alternativeName>
        <fullName evidence="16 17">NQR-1 subunit C</fullName>
    </alternativeName>
</protein>
<dbReference type="EMBL" id="FQWD01000008">
    <property type="protein sequence ID" value="SHH29310.1"/>
    <property type="molecule type" value="Genomic_DNA"/>
</dbReference>
<dbReference type="GO" id="GO:0006814">
    <property type="term" value="P:sodium ion transport"/>
    <property type="evidence" value="ECO:0007669"/>
    <property type="project" value="UniProtKB-UniRule"/>
</dbReference>
<evidence type="ECO:0000256" key="8">
    <source>
        <dbReference type="ARBA" id="ARBA00022967"/>
    </source>
</evidence>
<keyword evidence="8 16" id="KW-1278">Translocase</keyword>
<keyword evidence="9 16" id="KW-1133">Transmembrane helix</keyword>
<evidence type="ECO:0000256" key="11">
    <source>
        <dbReference type="ARBA" id="ARBA00023053"/>
    </source>
</evidence>
<dbReference type="InterPro" id="IPR010204">
    <property type="entry name" value="NqrC"/>
</dbReference>
<dbReference type="NCBIfam" id="NF003749">
    <property type="entry name" value="PRK05346.1-5"/>
    <property type="match status" value="1"/>
</dbReference>
<evidence type="ECO:0000256" key="17">
    <source>
        <dbReference type="PIRNR" id="PIRNR009437"/>
    </source>
</evidence>
<keyword evidence="20" id="KW-1185">Reference proteome</keyword>
<feature type="transmembrane region" description="Helical" evidence="16">
    <location>
        <begin position="12"/>
        <end position="33"/>
    </location>
</feature>
<dbReference type="STRING" id="634436.SAMN05216361_4222"/>
<evidence type="ECO:0000256" key="1">
    <source>
        <dbReference type="ARBA" id="ARBA00022448"/>
    </source>
</evidence>
<evidence type="ECO:0000256" key="15">
    <source>
        <dbReference type="ARBA" id="ARBA00023201"/>
    </source>
</evidence>
<comment type="function">
    <text evidence="16">NQR complex catalyzes the reduction of ubiquinone-1 to ubiquinol by two successive reactions, coupled with the transport of Na(+) ions from the cytoplasm to the periplasm. NqrA to NqrE are probably involved in the second step, the conversion of ubisemiquinone to ubiquinol.</text>
</comment>
<keyword evidence="4 16" id="KW-0597">Phosphoprotein</keyword>
<keyword evidence="5 16" id="KW-0285">Flavoprotein</keyword>
<dbReference type="GO" id="GO:0005886">
    <property type="term" value="C:plasma membrane"/>
    <property type="evidence" value="ECO:0007669"/>
    <property type="project" value="UniProtKB-SubCell"/>
</dbReference>
<evidence type="ECO:0000256" key="13">
    <source>
        <dbReference type="ARBA" id="ARBA00023075"/>
    </source>
</evidence>